<dbReference type="SUPFAM" id="SSF56219">
    <property type="entry name" value="DNase I-like"/>
    <property type="match status" value="1"/>
</dbReference>
<proteinExistence type="predicted"/>
<dbReference type="Gene3D" id="3.60.10.10">
    <property type="entry name" value="Endonuclease/exonuclease/phosphatase"/>
    <property type="match status" value="1"/>
</dbReference>
<evidence type="ECO:0000313" key="1">
    <source>
        <dbReference type="EMBL" id="CAD1829333.1"/>
    </source>
</evidence>
<dbReference type="AlphaFoldDB" id="A0A6V7PF13"/>
<reference evidence="1" key="1">
    <citation type="submission" date="2020-07" db="EMBL/GenBank/DDBJ databases">
        <authorList>
            <person name="Lin J."/>
        </authorList>
    </citation>
    <scope>NUCLEOTIDE SEQUENCE</scope>
</reference>
<protein>
    <recommendedName>
        <fullName evidence="2">Endonuclease/exonuclease/phosphatase domain-containing protein</fullName>
    </recommendedName>
</protein>
<dbReference type="EMBL" id="LR862147">
    <property type="protein sequence ID" value="CAD1829333.1"/>
    <property type="molecule type" value="Genomic_DNA"/>
</dbReference>
<dbReference type="InterPro" id="IPR036691">
    <property type="entry name" value="Endo/exonu/phosph_ase_sf"/>
</dbReference>
<organism evidence="1">
    <name type="scientific">Ananas comosus var. bracteatus</name>
    <name type="common">red pineapple</name>
    <dbReference type="NCBI Taxonomy" id="296719"/>
    <lineage>
        <taxon>Eukaryota</taxon>
        <taxon>Viridiplantae</taxon>
        <taxon>Streptophyta</taxon>
        <taxon>Embryophyta</taxon>
        <taxon>Tracheophyta</taxon>
        <taxon>Spermatophyta</taxon>
        <taxon>Magnoliopsida</taxon>
        <taxon>Liliopsida</taxon>
        <taxon>Poales</taxon>
        <taxon>Bromeliaceae</taxon>
        <taxon>Bromelioideae</taxon>
        <taxon>Ananas</taxon>
    </lineage>
</organism>
<name>A0A6V7PF13_ANACO</name>
<evidence type="ECO:0008006" key="2">
    <source>
        <dbReference type="Google" id="ProtNLM"/>
    </source>
</evidence>
<dbReference type="PANTHER" id="PTHR33710">
    <property type="entry name" value="BNAC02G09200D PROTEIN"/>
    <property type="match status" value="1"/>
</dbReference>
<accession>A0A6V7PF13</accession>
<dbReference type="PANTHER" id="PTHR33710:SF71">
    <property type="entry name" value="ENDONUCLEASE_EXONUCLEASE_PHOSPHATASE DOMAIN-CONTAINING PROTEIN"/>
    <property type="match status" value="1"/>
</dbReference>
<gene>
    <name evidence="1" type="ORF">CB5_LOCUS12544</name>
</gene>
<sequence>MLKEKIYSIIVHLESWERAADVRDDEPLAPPQDGLDTTRANGVEMWRDRGSTSQVIEEHKSVDETIGEEVVELVEDVTRFYITNVYGSTNWEGKEDLFLELAQLECYKGKWIMCGDFNNTRFQEERKGKTRSSKATVMSNELIKELALIDLPMSNQSFTLSNIQRNSTLARLDRFLISTEWDQEFPLTKVEALPRVTSNHCPILLLTVRNVTRKNRSFVLRMPGFITRTLFPNYSEMSIPSTPNVVKGDVDLNS</sequence>